<dbReference type="CDD" id="cd24013">
    <property type="entry name" value="ASKHA_ATPase_BT3980-like"/>
    <property type="match status" value="1"/>
</dbReference>
<dbReference type="EMBL" id="BPUB01000001">
    <property type="protein sequence ID" value="GJG58281.1"/>
    <property type="molecule type" value="Genomic_DNA"/>
</dbReference>
<reference evidence="1" key="1">
    <citation type="journal article" date="2022" name="Int. J. Syst. Evol. Microbiol.">
        <title>Prevotella lacticifex sp. nov., isolated from the rumen of cows.</title>
        <authorList>
            <person name="Shinkai T."/>
            <person name="Ikeyama N."/>
            <person name="Kumagai M."/>
            <person name="Ohmori H."/>
            <person name="Sakamoto M."/>
            <person name="Ohkuma M."/>
            <person name="Mitsumori M."/>
        </authorList>
    </citation>
    <scope>NUCLEOTIDE SEQUENCE</scope>
    <source>
        <strain evidence="1">R5076</strain>
    </source>
</reference>
<dbReference type="Gene3D" id="3.30.420.260">
    <property type="match status" value="1"/>
</dbReference>
<name>A0A9R1CVP1_9BACT</name>
<sequence length="267" mass="30631">MDAENTKNVRQRLTLRLSRTTMAFAAGNPKIDGKLVYEPYPTNGSISLSANLRAAFGESELLRKGSQSALLLTDCTVMLVPQEEYDEAQAPKLYRYTVGGHDNDDIARAAIPELGVTAVFAVNHDVRVVLQDHFSRLNILPVILPVWRHLYRKAFTGARAKLFAYFHDKRLNIFRFEHARFAYANIFDCEHAHDALYFILYVWKMLGMDNSNDELHLVGDIPHVDWLKESMAKYIKRTYIINQAADFDLNAMAKRDDIPYDIKTLYL</sequence>
<dbReference type="Gene3D" id="3.30.420.250">
    <property type="match status" value="1"/>
</dbReference>
<comment type="caution">
    <text evidence="1">The sequence shown here is derived from an EMBL/GenBank/DDBJ whole genome shotgun (WGS) entry which is preliminary data.</text>
</comment>
<protein>
    <recommendedName>
        <fullName evidence="3">DUF3822 family protein</fullName>
    </recommendedName>
</protein>
<accession>A0A9R1CVP1</accession>
<dbReference type="RefSeq" id="WP_223929358.1">
    <property type="nucleotide sequence ID" value="NZ_BPTU01000001.1"/>
</dbReference>
<evidence type="ECO:0000313" key="1">
    <source>
        <dbReference type="EMBL" id="GJG58281.1"/>
    </source>
</evidence>
<keyword evidence="2" id="KW-1185">Reference proteome</keyword>
<gene>
    <name evidence="1" type="ORF">PRLR5076_11320</name>
</gene>
<dbReference type="Proteomes" id="UP000825483">
    <property type="component" value="Unassembled WGS sequence"/>
</dbReference>
<proteinExistence type="predicted"/>
<dbReference type="InterPro" id="IPR024213">
    <property type="entry name" value="DUF3822"/>
</dbReference>
<evidence type="ECO:0000313" key="2">
    <source>
        <dbReference type="Proteomes" id="UP000825483"/>
    </source>
</evidence>
<evidence type="ECO:0008006" key="3">
    <source>
        <dbReference type="Google" id="ProtNLM"/>
    </source>
</evidence>
<organism evidence="1 2">
    <name type="scientific">Prevotella lacticifex</name>
    <dbReference type="NCBI Taxonomy" id="2854755"/>
    <lineage>
        <taxon>Bacteria</taxon>
        <taxon>Pseudomonadati</taxon>
        <taxon>Bacteroidota</taxon>
        <taxon>Bacteroidia</taxon>
        <taxon>Bacteroidales</taxon>
        <taxon>Prevotellaceae</taxon>
        <taxon>Prevotella</taxon>
    </lineage>
</organism>
<dbReference type="GeneID" id="72467692"/>
<dbReference type="AlphaFoldDB" id="A0A9R1CVP1"/>
<dbReference type="Pfam" id="PF12864">
    <property type="entry name" value="DUF3822"/>
    <property type="match status" value="1"/>
</dbReference>